<dbReference type="InterPro" id="IPR008502">
    <property type="entry name" value="Prolamin-like"/>
</dbReference>
<dbReference type="Pfam" id="PF05617">
    <property type="entry name" value="Prolamin_like"/>
    <property type="match status" value="1"/>
</dbReference>
<feature type="domain" description="Prolamin-like" evidence="11">
    <location>
        <begin position="46"/>
        <end position="110"/>
    </location>
</feature>
<evidence type="ECO:0000256" key="10">
    <source>
        <dbReference type="SAM" id="SignalP"/>
    </source>
</evidence>
<keyword evidence="6" id="KW-0968">Cytoplasmic vesicle</keyword>
<dbReference type="GO" id="GO:0005576">
    <property type="term" value="C:extracellular region"/>
    <property type="evidence" value="ECO:0007669"/>
    <property type="project" value="UniProtKB-SubCell"/>
</dbReference>
<dbReference type="AlphaFoldDB" id="A0AA39RLT4"/>
<gene>
    <name evidence="12" type="ORF">LWI29_015613</name>
</gene>
<comment type="subcellular location">
    <subcellularLocation>
        <location evidence="1">Cytoplasmic vesicle</location>
    </subcellularLocation>
    <subcellularLocation>
        <location evidence="2">Secreted</location>
    </subcellularLocation>
</comment>
<dbReference type="PROSITE" id="PS51257">
    <property type="entry name" value="PROKAR_LIPOPROTEIN"/>
    <property type="match status" value="1"/>
</dbReference>
<evidence type="ECO:0000256" key="5">
    <source>
        <dbReference type="ARBA" id="ARBA00023279"/>
    </source>
</evidence>
<evidence type="ECO:0000256" key="7">
    <source>
        <dbReference type="ARBA" id="ARBA00034457"/>
    </source>
</evidence>
<evidence type="ECO:0000256" key="9">
    <source>
        <dbReference type="SAM" id="MobiDB-lite"/>
    </source>
</evidence>
<comment type="similarity">
    <text evidence="8">Belongs to the plant egg cell-secreted peptide family.</text>
</comment>
<accession>A0AA39RLT4</accession>
<protein>
    <recommendedName>
        <fullName evidence="11">Prolamin-like domain-containing protein</fullName>
    </recommendedName>
</protein>
<evidence type="ECO:0000313" key="13">
    <source>
        <dbReference type="Proteomes" id="UP001168877"/>
    </source>
</evidence>
<evidence type="ECO:0000256" key="1">
    <source>
        <dbReference type="ARBA" id="ARBA00004541"/>
    </source>
</evidence>
<proteinExistence type="inferred from homology"/>
<dbReference type="InterPro" id="IPR044711">
    <property type="entry name" value="EC11-15"/>
</dbReference>
<keyword evidence="4 10" id="KW-0732">Signal</keyword>
<keyword evidence="5" id="KW-0278">Fertilization</keyword>
<feature type="signal peptide" evidence="10">
    <location>
        <begin position="1"/>
        <end position="25"/>
    </location>
</feature>
<feature type="region of interest" description="Disordered" evidence="9">
    <location>
        <begin position="113"/>
        <end position="139"/>
    </location>
</feature>
<evidence type="ECO:0000259" key="11">
    <source>
        <dbReference type="Pfam" id="PF05617"/>
    </source>
</evidence>
<dbReference type="EMBL" id="JAUESC010000386">
    <property type="protein sequence ID" value="KAK0576334.1"/>
    <property type="molecule type" value="Genomic_DNA"/>
</dbReference>
<dbReference type="PANTHER" id="PTHR35293">
    <property type="entry name" value="EGG CELL-SECRETED PROTEIN 1.5"/>
    <property type="match status" value="1"/>
</dbReference>
<keyword evidence="13" id="KW-1185">Reference proteome</keyword>
<feature type="compositionally biased region" description="Polar residues" evidence="9">
    <location>
        <begin position="129"/>
        <end position="139"/>
    </location>
</feature>
<dbReference type="GO" id="GO:0031410">
    <property type="term" value="C:cytoplasmic vesicle"/>
    <property type="evidence" value="ECO:0007669"/>
    <property type="project" value="UniProtKB-SubCell"/>
</dbReference>
<sequence>MVITSKLFLLTLLTALFMACYVTNGRPLHPSSSLITRLKLDDESPNCWESLIQLQSCTGEIILFFLNGETYLGHGCCQAMHTISHQCWPNMTDTLGFTTEEGDILEGFCDHETADDGDHTQSPPSPPSVVTTKMKTLVP</sequence>
<dbReference type="GO" id="GO:0009567">
    <property type="term" value="P:double fertilization forming a zygote and endosperm"/>
    <property type="evidence" value="ECO:0007669"/>
    <property type="project" value="InterPro"/>
</dbReference>
<comment type="caution">
    <text evidence="12">The sequence shown here is derived from an EMBL/GenBank/DDBJ whole genome shotgun (WGS) entry which is preliminary data.</text>
</comment>
<feature type="chain" id="PRO_5041287333" description="Prolamin-like domain-containing protein" evidence="10">
    <location>
        <begin position="26"/>
        <end position="139"/>
    </location>
</feature>
<evidence type="ECO:0000256" key="8">
    <source>
        <dbReference type="ARBA" id="ARBA00034484"/>
    </source>
</evidence>
<dbReference type="PANTHER" id="PTHR35293:SF1">
    <property type="entry name" value="EGG CELL-SECRETED PROTEIN 1.5"/>
    <property type="match status" value="1"/>
</dbReference>
<name>A0AA39RLT4_ACESA</name>
<keyword evidence="3" id="KW-0964">Secreted</keyword>
<organism evidence="12 13">
    <name type="scientific">Acer saccharum</name>
    <name type="common">Sugar maple</name>
    <dbReference type="NCBI Taxonomy" id="4024"/>
    <lineage>
        <taxon>Eukaryota</taxon>
        <taxon>Viridiplantae</taxon>
        <taxon>Streptophyta</taxon>
        <taxon>Embryophyta</taxon>
        <taxon>Tracheophyta</taxon>
        <taxon>Spermatophyta</taxon>
        <taxon>Magnoliopsida</taxon>
        <taxon>eudicotyledons</taxon>
        <taxon>Gunneridae</taxon>
        <taxon>Pentapetalae</taxon>
        <taxon>rosids</taxon>
        <taxon>malvids</taxon>
        <taxon>Sapindales</taxon>
        <taxon>Sapindaceae</taxon>
        <taxon>Hippocastanoideae</taxon>
        <taxon>Acereae</taxon>
        <taxon>Acer</taxon>
    </lineage>
</organism>
<dbReference type="GO" id="GO:0080155">
    <property type="term" value="P:regulation of double fertilization forming a zygote and endosperm"/>
    <property type="evidence" value="ECO:0007669"/>
    <property type="project" value="UniProtKB-ARBA"/>
</dbReference>
<evidence type="ECO:0000256" key="3">
    <source>
        <dbReference type="ARBA" id="ARBA00022525"/>
    </source>
</evidence>
<evidence type="ECO:0000256" key="2">
    <source>
        <dbReference type="ARBA" id="ARBA00004613"/>
    </source>
</evidence>
<evidence type="ECO:0000256" key="4">
    <source>
        <dbReference type="ARBA" id="ARBA00022729"/>
    </source>
</evidence>
<dbReference type="Proteomes" id="UP001168877">
    <property type="component" value="Unassembled WGS sequence"/>
</dbReference>
<evidence type="ECO:0000256" key="6">
    <source>
        <dbReference type="ARBA" id="ARBA00023329"/>
    </source>
</evidence>
<evidence type="ECO:0000313" key="12">
    <source>
        <dbReference type="EMBL" id="KAK0576334.1"/>
    </source>
</evidence>
<reference evidence="12" key="1">
    <citation type="journal article" date="2022" name="Plant J.">
        <title>Strategies of tolerance reflected in two North American maple genomes.</title>
        <authorList>
            <person name="McEvoy S.L."/>
            <person name="Sezen U.U."/>
            <person name="Trouern-Trend A."/>
            <person name="McMahon S.M."/>
            <person name="Schaberg P.G."/>
            <person name="Yang J."/>
            <person name="Wegrzyn J.L."/>
            <person name="Swenson N.G."/>
        </authorList>
    </citation>
    <scope>NUCLEOTIDE SEQUENCE</scope>
    <source>
        <strain evidence="12">NS2018</strain>
    </source>
</reference>
<comment type="function">
    <text evidence="7">Involved in the regulation of gamete interactions during the double fertilization and to prevent multiple-pollen tube attraction; mediates the redistribution of the gamete fusogen HAP2/GCS1 to the cell surface after secretion upon sperm arrival.</text>
</comment>
<dbReference type="GO" id="GO:2000008">
    <property type="term" value="P:regulation of protein localization to cell surface"/>
    <property type="evidence" value="ECO:0007669"/>
    <property type="project" value="UniProtKB-ARBA"/>
</dbReference>
<reference evidence="12" key="2">
    <citation type="submission" date="2023-06" db="EMBL/GenBank/DDBJ databases">
        <authorList>
            <person name="Swenson N.G."/>
            <person name="Wegrzyn J.L."/>
            <person name="Mcevoy S.L."/>
        </authorList>
    </citation>
    <scope>NUCLEOTIDE SEQUENCE</scope>
    <source>
        <strain evidence="12">NS2018</strain>
        <tissue evidence="12">Leaf</tissue>
    </source>
</reference>